<gene>
    <name evidence="8" type="ORF">SAMN04487984_0865</name>
</gene>
<dbReference type="EMBL" id="FWXK01000004">
    <property type="protein sequence ID" value="SMC38741.1"/>
    <property type="molecule type" value="Genomic_DNA"/>
</dbReference>
<keyword evidence="9" id="KW-1185">Reference proteome</keyword>
<keyword evidence="4 6" id="KW-1133">Transmembrane helix</keyword>
<feature type="transmembrane region" description="Helical" evidence="6">
    <location>
        <begin position="50"/>
        <end position="76"/>
    </location>
</feature>
<comment type="similarity">
    <text evidence="6">Belongs to the binding-protein-dependent transport system permease family.</text>
</comment>
<evidence type="ECO:0000256" key="5">
    <source>
        <dbReference type="ARBA" id="ARBA00023136"/>
    </source>
</evidence>
<dbReference type="STRING" id="371602.SAMN04487984_0865"/>
<dbReference type="InterPro" id="IPR035906">
    <property type="entry name" value="MetI-like_sf"/>
</dbReference>
<keyword evidence="5 6" id="KW-0472">Membrane</keyword>
<feature type="transmembrane region" description="Helical" evidence="6">
    <location>
        <begin position="82"/>
        <end position="109"/>
    </location>
</feature>
<keyword evidence="2 6" id="KW-0813">Transport</keyword>
<dbReference type="GO" id="GO:0005886">
    <property type="term" value="C:plasma membrane"/>
    <property type="evidence" value="ECO:0007669"/>
    <property type="project" value="UniProtKB-SubCell"/>
</dbReference>
<organism evidence="8 9">
    <name type="scientific">Aerococcus suis</name>
    <dbReference type="NCBI Taxonomy" id="371602"/>
    <lineage>
        <taxon>Bacteria</taxon>
        <taxon>Bacillati</taxon>
        <taxon>Bacillota</taxon>
        <taxon>Bacilli</taxon>
        <taxon>Lactobacillales</taxon>
        <taxon>Aerococcaceae</taxon>
        <taxon>Aerococcus</taxon>
    </lineage>
</organism>
<dbReference type="SUPFAM" id="SSF161098">
    <property type="entry name" value="MetI-like"/>
    <property type="match status" value="1"/>
</dbReference>
<dbReference type="PANTHER" id="PTHR30177:SF28">
    <property type="entry name" value="CHOLINE TRANSPORT SYSTEM PERMEASE PROTEIN OPUBB"/>
    <property type="match status" value="1"/>
</dbReference>
<feature type="domain" description="ABC transmembrane type-1" evidence="7">
    <location>
        <begin position="16"/>
        <end position="195"/>
    </location>
</feature>
<dbReference type="InterPro" id="IPR000515">
    <property type="entry name" value="MetI-like"/>
</dbReference>
<dbReference type="FunFam" id="1.10.3720.10:FF:000001">
    <property type="entry name" value="Glycine betaine ABC transporter, permease"/>
    <property type="match status" value="1"/>
</dbReference>
<dbReference type="InterPro" id="IPR051204">
    <property type="entry name" value="ABC_transp_perm/SBD"/>
</dbReference>
<evidence type="ECO:0000313" key="9">
    <source>
        <dbReference type="Proteomes" id="UP000243884"/>
    </source>
</evidence>
<dbReference type="GO" id="GO:0031460">
    <property type="term" value="P:glycine betaine transport"/>
    <property type="evidence" value="ECO:0007669"/>
    <property type="project" value="TreeGrafter"/>
</dbReference>
<dbReference type="OrthoDB" id="9801163at2"/>
<feature type="transmembrane region" description="Helical" evidence="6">
    <location>
        <begin position="130"/>
        <end position="156"/>
    </location>
</feature>
<evidence type="ECO:0000259" key="7">
    <source>
        <dbReference type="PROSITE" id="PS50928"/>
    </source>
</evidence>
<dbReference type="Pfam" id="PF00528">
    <property type="entry name" value="BPD_transp_1"/>
    <property type="match status" value="1"/>
</dbReference>
<dbReference type="CDD" id="cd06261">
    <property type="entry name" value="TM_PBP2"/>
    <property type="match status" value="1"/>
</dbReference>
<feature type="transmembrane region" description="Helical" evidence="6">
    <location>
        <begin position="20"/>
        <end position="41"/>
    </location>
</feature>
<evidence type="ECO:0000313" key="8">
    <source>
        <dbReference type="EMBL" id="SMC38741.1"/>
    </source>
</evidence>
<reference evidence="9" key="1">
    <citation type="submission" date="2017-04" db="EMBL/GenBank/DDBJ databases">
        <authorList>
            <person name="Varghese N."/>
            <person name="Submissions S."/>
        </authorList>
    </citation>
    <scope>NUCLEOTIDE SEQUENCE [LARGE SCALE GENOMIC DNA]</scope>
    <source>
        <strain evidence="9">DSM 21500</strain>
    </source>
</reference>
<dbReference type="PROSITE" id="PS50928">
    <property type="entry name" value="ABC_TM1"/>
    <property type="match status" value="1"/>
</dbReference>
<evidence type="ECO:0000256" key="1">
    <source>
        <dbReference type="ARBA" id="ARBA00004141"/>
    </source>
</evidence>
<keyword evidence="3 6" id="KW-0812">Transmembrane</keyword>
<name>A0A1W1YSE1_9LACT</name>
<dbReference type="PANTHER" id="PTHR30177">
    <property type="entry name" value="GLYCINE BETAINE/L-PROLINE TRANSPORT SYSTEM PERMEASE PROTEIN PROW"/>
    <property type="match status" value="1"/>
</dbReference>
<accession>A0A1W1YSE1</accession>
<dbReference type="Gene3D" id="1.10.3720.10">
    <property type="entry name" value="MetI-like"/>
    <property type="match status" value="1"/>
</dbReference>
<evidence type="ECO:0000256" key="6">
    <source>
        <dbReference type="RuleBase" id="RU363032"/>
    </source>
</evidence>
<dbReference type="RefSeq" id="WP_084098949.1">
    <property type="nucleotide sequence ID" value="NZ_FWXK01000004.1"/>
</dbReference>
<evidence type="ECO:0000256" key="4">
    <source>
        <dbReference type="ARBA" id="ARBA00022989"/>
    </source>
</evidence>
<sequence length="218" mass="23285">MIAFFESHGSELIRLTIEHLSLSAIALFLGIIVAVPLGILLSQFPKVANVVINIVSVLQTIPTLALLALMIPLFGIGKVPSIIALFIYSLLPILRNTFLGMQGVDANLLDAAKGMGMKQMQIIRKVQLPLAIPVIMAGIRLSTVYVIAWTTLAAYIGGGGLGEMVFNGLNLFMPELILGGTIPVTILALVIDFLMGRLEKWASSTTTSAKGESEVEKA</sequence>
<feature type="transmembrane region" description="Helical" evidence="6">
    <location>
        <begin position="176"/>
        <end position="195"/>
    </location>
</feature>
<evidence type="ECO:0000256" key="3">
    <source>
        <dbReference type="ARBA" id="ARBA00022692"/>
    </source>
</evidence>
<comment type="subcellular location">
    <subcellularLocation>
        <location evidence="6">Cell membrane</location>
        <topology evidence="6">Multi-pass membrane protein</topology>
    </subcellularLocation>
    <subcellularLocation>
        <location evidence="1">Membrane</location>
        <topology evidence="1">Multi-pass membrane protein</topology>
    </subcellularLocation>
</comment>
<protein>
    <submittedName>
        <fullName evidence="8">Osmoprotectant transport system permease protein</fullName>
    </submittedName>
</protein>
<evidence type="ECO:0000256" key="2">
    <source>
        <dbReference type="ARBA" id="ARBA00022448"/>
    </source>
</evidence>
<dbReference type="GO" id="GO:0055085">
    <property type="term" value="P:transmembrane transport"/>
    <property type="evidence" value="ECO:0007669"/>
    <property type="project" value="InterPro"/>
</dbReference>
<dbReference type="Proteomes" id="UP000243884">
    <property type="component" value="Unassembled WGS sequence"/>
</dbReference>
<proteinExistence type="inferred from homology"/>
<dbReference type="AlphaFoldDB" id="A0A1W1YSE1"/>